<evidence type="ECO:0000313" key="8">
    <source>
        <dbReference type="EMBL" id="KAF1810964.1"/>
    </source>
</evidence>
<accession>A0A6G1FYV2</accession>
<comment type="subcellular location">
    <subcellularLocation>
        <location evidence="6">Cell membrane</location>
        <topology evidence="6">Multi-pass membrane protein</topology>
    </subcellularLocation>
    <subcellularLocation>
        <location evidence="1">Membrane</location>
        <topology evidence="1">Multi-pass membrane protein</topology>
    </subcellularLocation>
</comment>
<dbReference type="InterPro" id="IPR007603">
    <property type="entry name" value="Choline_transptr-like"/>
</dbReference>
<comment type="function">
    <text evidence="6">Probably involved in transport through the plasma membrane.</text>
</comment>
<dbReference type="PANTHER" id="PTHR12385">
    <property type="entry name" value="CHOLINE TRANSPORTER-LIKE (SLC FAMILY 44)"/>
    <property type="match status" value="1"/>
</dbReference>
<dbReference type="OrthoDB" id="420519at2759"/>
<feature type="transmembrane region" description="Helical" evidence="6">
    <location>
        <begin position="551"/>
        <end position="572"/>
    </location>
</feature>
<protein>
    <recommendedName>
        <fullName evidence="6">Protein PNS1</fullName>
    </recommendedName>
</protein>
<dbReference type="Pfam" id="PF04515">
    <property type="entry name" value="Choline_transpo"/>
    <property type="match status" value="1"/>
</dbReference>
<keyword evidence="4 6" id="KW-1133">Transmembrane helix</keyword>
<proteinExistence type="inferred from homology"/>
<dbReference type="Proteomes" id="UP000504638">
    <property type="component" value="Unplaced"/>
</dbReference>
<evidence type="ECO:0000313" key="10">
    <source>
        <dbReference type="RefSeq" id="XP_033532595.1"/>
    </source>
</evidence>
<feature type="region of interest" description="Disordered" evidence="7">
    <location>
        <begin position="218"/>
        <end position="280"/>
    </location>
</feature>
<dbReference type="EMBL" id="ML975163">
    <property type="protein sequence ID" value="KAF1810964.1"/>
    <property type="molecule type" value="Genomic_DNA"/>
</dbReference>
<evidence type="ECO:0000256" key="6">
    <source>
        <dbReference type="RuleBase" id="RU368066"/>
    </source>
</evidence>
<evidence type="ECO:0000256" key="2">
    <source>
        <dbReference type="ARBA" id="ARBA00007168"/>
    </source>
</evidence>
<gene>
    <name evidence="8 10" type="ORF">P152DRAFT_459838</name>
</gene>
<evidence type="ECO:0000256" key="1">
    <source>
        <dbReference type="ARBA" id="ARBA00004141"/>
    </source>
</evidence>
<feature type="region of interest" description="Disordered" evidence="7">
    <location>
        <begin position="119"/>
        <end position="201"/>
    </location>
</feature>
<sequence length="767" mass="84710">MFSEYASRFLAQSQSRLSLGGDPANSTTRNMHDKQRGQHALGPSRFSSSRHQQQRSALGNPYQNGGSQFARFPFGSRAQAPAPLFYSVTDDIGEEDDGEEREREVADFYALQRSRRQFGNLSGSSEGEDDVGHSPNLEESGEAAKTNHLRPHSTARNGKSSWRSTRPGIRPKIPGIDPVEEVAEDGIRPDHGSISDKGKGRLMDVDLASTIRESMEQLPAADASEYDPDDDPPFQNFRTPPGQRRPLLQSFLPQETDDDAARVNPRPRSPDRESVPPGVGIEPAETPRYDLFWSTLFGVCFASLFASFFLVYMSTDKPDAKHPIGDTIYSTLYKSYHILIVDTFVATVIGVLWLSLLRSYSRPLVYLIVGGVPIVLFSFWLYPFVTSFHSPRASLKFQDIAMRYFSFIPLIGSIVWSISVIKARHSIDRATAILEFSVKILASHSSLMMIGFGVLAIFLIWTWIWVSMFTRVFLGGHFSSAKNFFIIDWTTWWLGAFFVLVFAWTQSVISGMQRATTAAVVSQWYFHRYSVPAPTSRQVVTASLTHSADTLFGTICFASILTLCVRLPFLILPRRLSGIFTMCAYSFVPSTIASLTNPLTLTYAAIHSQPLSISARGLTSLDFGAAHRATTTLTPASFDRSGSVPLLPYHLAKLILHGVRYITALAMGFAAWVSTSRNLDTAPAYNPAKTVRGSLYAYVVGLVASGIAWGVLGAMEGVLGGIVDAAVVCWASEVTASGGKEVRYCREAGDLFGDDGARRRRTRWEQV</sequence>
<dbReference type="RefSeq" id="XP_033532595.1">
    <property type="nucleotide sequence ID" value="XM_033679763.1"/>
</dbReference>
<evidence type="ECO:0000313" key="9">
    <source>
        <dbReference type="Proteomes" id="UP000504638"/>
    </source>
</evidence>
<evidence type="ECO:0000256" key="4">
    <source>
        <dbReference type="ARBA" id="ARBA00022989"/>
    </source>
</evidence>
<feature type="transmembrane region" description="Helical" evidence="6">
    <location>
        <begin position="402"/>
        <end position="421"/>
    </location>
</feature>
<evidence type="ECO:0000256" key="5">
    <source>
        <dbReference type="ARBA" id="ARBA00023136"/>
    </source>
</evidence>
<feature type="compositionally biased region" description="Basic and acidic residues" evidence="7">
    <location>
        <begin position="185"/>
        <end position="201"/>
    </location>
</feature>
<reference evidence="10" key="2">
    <citation type="submission" date="2020-04" db="EMBL/GenBank/DDBJ databases">
        <authorList>
            <consortium name="NCBI Genome Project"/>
        </authorList>
    </citation>
    <scope>NUCLEOTIDE SEQUENCE</scope>
    <source>
        <strain evidence="10">CBS 781.70</strain>
    </source>
</reference>
<dbReference type="AlphaFoldDB" id="A0A6G1FYV2"/>
<dbReference type="GO" id="GO:0005886">
    <property type="term" value="C:plasma membrane"/>
    <property type="evidence" value="ECO:0007669"/>
    <property type="project" value="UniProtKB-SubCell"/>
</dbReference>
<feature type="compositionally biased region" description="Polar residues" evidence="7">
    <location>
        <begin position="154"/>
        <end position="164"/>
    </location>
</feature>
<dbReference type="GO" id="GO:0022857">
    <property type="term" value="F:transmembrane transporter activity"/>
    <property type="evidence" value="ECO:0007669"/>
    <property type="project" value="UniProtKB-UniRule"/>
</dbReference>
<feature type="transmembrane region" description="Helical" evidence="6">
    <location>
        <begin position="364"/>
        <end position="382"/>
    </location>
</feature>
<organism evidence="8">
    <name type="scientific">Eremomyces bilateralis CBS 781.70</name>
    <dbReference type="NCBI Taxonomy" id="1392243"/>
    <lineage>
        <taxon>Eukaryota</taxon>
        <taxon>Fungi</taxon>
        <taxon>Dikarya</taxon>
        <taxon>Ascomycota</taxon>
        <taxon>Pezizomycotina</taxon>
        <taxon>Dothideomycetes</taxon>
        <taxon>Dothideomycetes incertae sedis</taxon>
        <taxon>Eremomycetales</taxon>
        <taxon>Eremomycetaceae</taxon>
        <taxon>Eremomyces</taxon>
    </lineage>
</organism>
<comment type="similarity">
    <text evidence="2 6">Belongs to the CTL (choline transporter-like) family.</text>
</comment>
<feature type="transmembrane region" description="Helical" evidence="6">
    <location>
        <begin position="335"/>
        <end position="357"/>
    </location>
</feature>
<keyword evidence="3 6" id="KW-0812">Transmembrane</keyword>
<dbReference type="PANTHER" id="PTHR12385:SF88">
    <property type="entry name" value="CHOLINE TRANSPORTER-LIKE PROTEIN CTL1"/>
    <property type="match status" value="1"/>
</dbReference>
<reference evidence="8 10" key="1">
    <citation type="submission" date="2020-01" db="EMBL/GenBank/DDBJ databases">
        <authorList>
            <consortium name="DOE Joint Genome Institute"/>
            <person name="Haridas S."/>
            <person name="Albert R."/>
            <person name="Binder M."/>
            <person name="Bloem J."/>
            <person name="Labutti K."/>
            <person name="Salamov A."/>
            <person name="Andreopoulos B."/>
            <person name="Baker S.E."/>
            <person name="Barry K."/>
            <person name="Bills G."/>
            <person name="Bluhm B.H."/>
            <person name="Cannon C."/>
            <person name="Castanera R."/>
            <person name="Culley D.E."/>
            <person name="Daum C."/>
            <person name="Ezra D."/>
            <person name="Gonzalez J.B."/>
            <person name="Henrissat B."/>
            <person name="Kuo A."/>
            <person name="Liang C."/>
            <person name="Lipzen A."/>
            <person name="Lutzoni F."/>
            <person name="Magnuson J."/>
            <person name="Mondo S."/>
            <person name="Nolan M."/>
            <person name="Ohm R."/>
            <person name="Pangilinan J."/>
            <person name="Park H.-J."/>
            <person name="Ramirez L."/>
            <person name="Alfaro M."/>
            <person name="Sun H."/>
            <person name="Tritt A."/>
            <person name="Yoshinaga Y."/>
            <person name="Zwiers L.-H."/>
            <person name="Turgeon B.G."/>
            <person name="Goodwin S.B."/>
            <person name="Spatafora J.W."/>
            <person name="Crous P.W."/>
            <person name="Grigoriev I.V."/>
        </authorList>
    </citation>
    <scope>NUCLEOTIDE SEQUENCE</scope>
    <source>
        <strain evidence="8 10">CBS 781.70</strain>
    </source>
</reference>
<reference evidence="10" key="3">
    <citation type="submission" date="2025-04" db="UniProtKB">
        <authorList>
            <consortium name="RefSeq"/>
        </authorList>
    </citation>
    <scope>IDENTIFICATION</scope>
    <source>
        <strain evidence="10">CBS 781.70</strain>
    </source>
</reference>
<name>A0A6G1FYV2_9PEZI</name>
<feature type="region of interest" description="Disordered" evidence="7">
    <location>
        <begin position="13"/>
        <end position="73"/>
    </location>
</feature>
<feature type="compositionally biased region" description="Low complexity" evidence="7">
    <location>
        <begin position="44"/>
        <end position="56"/>
    </location>
</feature>
<evidence type="ECO:0000256" key="7">
    <source>
        <dbReference type="SAM" id="MobiDB-lite"/>
    </source>
</evidence>
<evidence type="ECO:0000256" key="3">
    <source>
        <dbReference type="ARBA" id="ARBA00022692"/>
    </source>
</evidence>
<feature type="transmembrane region" description="Helical" evidence="6">
    <location>
        <begin position="441"/>
        <end position="464"/>
    </location>
</feature>
<keyword evidence="9" id="KW-1185">Reference proteome</keyword>
<feature type="transmembrane region" description="Helical" evidence="6">
    <location>
        <begin position="695"/>
        <end position="712"/>
    </location>
</feature>
<feature type="transmembrane region" description="Helical" evidence="6">
    <location>
        <begin position="291"/>
        <end position="315"/>
    </location>
</feature>
<feature type="transmembrane region" description="Helical" evidence="6">
    <location>
        <begin position="654"/>
        <end position="675"/>
    </location>
</feature>
<dbReference type="GeneID" id="54420333"/>
<feature type="transmembrane region" description="Helical" evidence="6">
    <location>
        <begin position="484"/>
        <end position="504"/>
    </location>
</feature>
<keyword evidence="5 6" id="KW-0472">Membrane</keyword>